<dbReference type="InParanoid" id="A0A1Y2MH53"/>
<reference evidence="2 3" key="1">
    <citation type="journal article" date="2017" name="Genome Announc.">
        <title>Genome sequence of the saprophytic ascomycete Epicoccum nigrum ICMP 19927 strain isolated from New Zealand.</title>
        <authorList>
            <person name="Fokin M."/>
            <person name="Fleetwood D."/>
            <person name="Weir B.S."/>
            <person name="Villas-Boas S.G."/>
        </authorList>
    </citation>
    <scope>NUCLEOTIDE SEQUENCE [LARGE SCALE GENOMIC DNA]</scope>
    <source>
        <strain evidence="2 3">ICMP 19927</strain>
    </source>
</reference>
<dbReference type="PANTHER" id="PTHR28110">
    <property type="entry name" value="TRANSMEMBRANE PROTEIN"/>
    <property type="match status" value="1"/>
</dbReference>
<dbReference type="Gene3D" id="3.40.50.620">
    <property type="entry name" value="HUPs"/>
    <property type="match status" value="1"/>
</dbReference>
<dbReference type="FunCoup" id="A0A1Y2MH53">
    <property type="interactions" value="54"/>
</dbReference>
<feature type="region of interest" description="Disordered" evidence="1">
    <location>
        <begin position="1"/>
        <end position="34"/>
    </location>
</feature>
<accession>A0A1Y2MH53</accession>
<keyword evidence="3" id="KW-1185">Reference proteome</keyword>
<dbReference type="AlphaFoldDB" id="A0A1Y2MH53"/>
<dbReference type="OMA" id="VCCHAIF"/>
<gene>
    <name evidence="2" type="ORF">B5807_00130</name>
</gene>
<dbReference type="PANTHER" id="PTHR28110:SF1">
    <property type="entry name" value="TRANSMEMBRANE PROTEIN"/>
    <property type="match status" value="1"/>
</dbReference>
<dbReference type="InterPro" id="IPR014729">
    <property type="entry name" value="Rossmann-like_a/b/a_fold"/>
</dbReference>
<dbReference type="Proteomes" id="UP000193240">
    <property type="component" value="Unassembled WGS sequence"/>
</dbReference>
<dbReference type="GO" id="GO:0005737">
    <property type="term" value="C:cytoplasm"/>
    <property type="evidence" value="ECO:0007669"/>
    <property type="project" value="TreeGrafter"/>
</dbReference>
<proteinExistence type="predicted"/>
<sequence>MAPAASLTALPRSRAHAENGPPSTAKPAGDSVMTPHRDIIVQDNPDFKHPKQLEASGPRYNKKIENLLIVCCHAIFHPDVEAPSFPTYNPHDENNWHLAHFQKSDPTTGKPGEHETFLAHIQAGLDAMTTGANATWKEDVPWNQDSTILIFSGGATKRSLTPLSEARSYYHAALARELAQGHIGGGRARQLYSKGRILLEEQATDSLQNLIFSILLFRQTVGQYPKNVRVITHAFKSKRFLELHAPAICWPKDRIQVQGIDPVMSSAEIQSTLEGETKSGFAPWKEDPLGTGETLQMKRKQRGWSEEQTTKLTEGLEKSIQKLLDGEASEDLPWAHMPKREVRVSVYPPPFRY</sequence>
<evidence type="ECO:0008006" key="4">
    <source>
        <dbReference type="Google" id="ProtNLM"/>
    </source>
</evidence>
<protein>
    <recommendedName>
        <fullName evidence="4">DUF218 domain-containing protein</fullName>
    </recommendedName>
</protein>
<organism evidence="2 3">
    <name type="scientific">Epicoccum nigrum</name>
    <name type="common">Soil fungus</name>
    <name type="synonym">Epicoccum purpurascens</name>
    <dbReference type="NCBI Taxonomy" id="105696"/>
    <lineage>
        <taxon>Eukaryota</taxon>
        <taxon>Fungi</taxon>
        <taxon>Dikarya</taxon>
        <taxon>Ascomycota</taxon>
        <taxon>Pezizomycotina</taxon>
        <taxon>Dothideomycetes</taxon>
        <taxon>Pleosporomycetidae</taxon>
        <taxon>Pleosporales</taxon>
        <taxon>Pleosporineae</taxon>
        <taxon>Didymellaceae</taxon>
        <taxon>Epicoccum</taxon>
    </lineage>
</organism>
<dbReference type="InterPro" id="IPR055323">
    <property type="entry name" value="C57A10.07/YOR238W"/>
</dbReference>
<name>A0A1Y2MH53_EPING</name>
<evidence type="ECO:0000256" key="1">
    <source>
        <dbReference type="SAM" id="MobiDB-lite"/>
    </source>
</evidence>
<dbReference type="EMBL" id="KZ107838">
    <property type="protein sequence ID" value="OSS54837.1"/>
    <property type="molecule type" value="Genomic_DNA"/>
</dbReference>
<evidence type="ECO:0000313" key="3">
    <source>
        <dbReference type="Proteomes" id="UP000193240"/>
    </source>
</evidence>
<evidence type="ECO:0000313" key="2">
    <source>
        <dbReference type="EMBL" id="OSS54837.1"/>
    </source>
</evidence>